<sequence>MLFSHEHPFQISTLLNLVLTSPALHLKAFSDSYWATCPSSRKWGSGFCIFLGKSLITWRSKKRAAVSKSSSETEHRALAATTCEIQWLTYRIRDLQVSFTSPALLYRDSQSARHIASNPTFHECTKHIDIDCHFVCEKLQAHLFHLLPITSINQLADFFTKQLESAPFQRLLSKHGMLNIHAPVYMEY</sequence>
<accession>A2Q5P4</accession>
<proteinExistence type="predicted"/>
<dbReference type="GO" id="GO:0016740">
    <property type="term" value="F:transferase activity"/>
    <property type="evidence" value="ECO:0007669"/>
    <property type="project" value="UniProtKB-KW"/>
</dbReference>
<dbReference type="EMBL" id="AC167711">
    <property type="protein sequence ID" value="ABN09806.1"/>
    <property type="molecule type" value="Genomic_DNA"/>
</dbReference>
<dbReference type="PANTHER" id="PTHR11439:SF498">
    <property type="entry name" value="DNAK FAMILY PROTEIN"/>
    <property type="match status" value="1"/>
</dbReference>
<gene>
    <name evidence="1" type="ORF">MtrDRAFT_AC167711g35v2</name>
</gene>
<dbReference type="SUPFAM" id="SSF56672">
    <property type="entry name" value="DNA/RNA polymerases"/>
    <property type="match status" value="1"/>
</dbReference>
<organism evidence="1">
    <name type="scientific">Medicago truncatula</name>
    <name type="common">Barrel medic</name>
    <name type="synonym">Medicago tribuloides</name>
    <dbReference type="NCBI Taxonomy" id="3880"/>
    <lineage>
        <taxon>Eukaryota</taxon>
        <taxon>Viridiplantae</taxon>
        <taxon>Streptophyta</taxon>
        <taxon>Embryophyta</taxon>
        <taxon>Tracheophyta</taxon>
        <taxon>Spermatophyta</taxon>
        <taxon>Magnoliopsida</taxon>
        <taxon>eudicotyledons</taxon>
        <taxon>Gunneridae</taxon>
        <taxon>Pentapetalae</taxon>
        <taxon>rosids</taxon>
        <taxon>fabids</taxon>
        <taxon>Fabales</taxon>
        <taxon>Fabaceae</taxon>
        <taxon>Papilionoideae</taxon>
        <taxon>50 kb inversion clade</taxon>
        <taxon>NPAAA clade</taxon>
        <taxon>Hologalegina</taxon>
        <taxon>IRL clade</taxon>
        <taxon>Trifolieae</taxon>
        <taxon>Medicago</taxon>
    </lineage>
</organism>
<name>A2Q5P4_MEDTR</name>
<dbReference type="PANTHER" id="PTHR11439">
    <property type="entry name" value="GAG-POL-RELATED RETROTRANSPOSON"/>
    <property type="match status" value="1"/>
</dbReference>
<dbReference type="AlphaFoldDB" id="A2Q5P4"/>
<keyword evidence="1" id="KW-0808">Transferase</keyword>
<evidence type="ECO:0000313" key="1">
    <source>
        <dbReference type="EMBL" id="ABN09806.1"/>
    </source>
</evidence>
<protein>
    <submittedName>
        <fullName evidence="1">Polynucleotidyl transferase, Ribonuclease H fold, putative</fullName>
    </submittedName>
</protein>
<dbReference type="CDD" id="cd09272">
    <property type="entry name" value="RNase_HI_RT_Ty1"/>
    <property type="match status" value="1"/>
</dbReference>
<dbReference type="InterPro" id="IPR043502">
    <property type="entry name" value="DNA/RNA_pol_sf"/>
</dbReference>
<reference evidence="1" key="1">
    <citation type="submission" date="2005-09" db="EMBL/GenBank/DDBJ databases">
        <authorList>
            <person name="Town C.D."/>
        </authorList>
    </citation>
    <scope>NUCLEOTIDE SEQUENCE</scope>
</reference>
<reference evidence="1" key="2">
    <citation type="submission" date="2007-03" db="EMBL/GenBank/DDBJ databases">
        <authorList>
            <consortium name="The International Medicago Genome Annotation Group"/>
        </authorList>
    </citation>
    <scope>NUCLEOTIDE SEQUENCE</scope>
</reference>